<dbReference type="EMBL" id="SHOA02000016">
    <property type="protein sequence ID" value="TDH69458.1"/>
    <property type="molecule type" value="Genomic_DNA"/>
</dbReference>
<proteinExistence type="predicted"/>
<dbReference type="KEGG" id="blac:94353173"/>
<accession>A0A976FMJ7</accession>
<gene>
    <name evidence="1" type="ORF">CCR75_009463</name>
</gene>
<dbReference type="GeneID" id="94353173"/>
<sequence>MASINQNGTSDLTFLSNKLVTLILRLNHAFTGEYIIERHLCQSWTLMM</sequence>
<reference evidence="1 2" key="1">
    <citation type="journal article" date="2021" name="Genome Biol.">
        <title>AFLAP: assembly-free linkage analysis pipeline using k-mers from genome sequencing data.</title>
        <authorList>
            <person name="Fletcher K."/>
            <person name="Zhang L."/>
            <person name="Gil J."/>
            <person name="Han R."/>
            <person name="Cavanaugh K."/>
            <person name="Michelmore R."/>
        </authorList>
    </citation>
    <scope>NUCLEOTIDE SEQUENCE [LARGE SCALE GENOMIC DNA]</scope>
    <source>
        <strain evidence="1 2">SF5</strain>
    </source>
</reference>
<evidence type="ECO:0000313" key="2">
    <source>
        <dbReference type="Proteomes" id="UP000294530"/>
    </source>
</evidence>
<name>A0A976FMJ7_BRELC</name>
<evidence type="ECO:0000313" key="1">
    <source>
        <dbReference type="EMBL" id="TDH69458.1"/>
    </source>
</evidence>
<dbReference type="AlphaFoldDB" id="A0A976FMJ7"/>
<dbReference type="RefSeq" id="XP_067818957.1">
    <property type="nucleotide sequence ID" value="XM_067967502.1"/>
</dbReference>
<comment type="caution">
    <text evidence="1">The sequence shown here is derived from an EMBL/GenBank/DDBJ whole genome shotgun (WGS) entry which is preliminary data.</text>
</comment>
<organism evidence="1 2">
    <name type="scientific">Bremia lactucae</name>
    <name type="common">Lettuce downy mildew</name>
    <dbReference type="NCBI Taxonomy" id="4779"/>
    <lineage>
        <taxon>Eukaryota</taxon>
        <taxon>Sar</taxon>
        <taxon>Stramenopiles</taxon>
        <taxon>Oomycota</taxon>
        <taxon>Peronosporomycetes</taxon>
        <taxon>Peronosporales</taxon>
        <taxon>Peronosporaceae</taxon>
        <taxon>Bremia</taxon>
    </lineage>
</organism>
<keyword evidence="2" id="KW-1185">Reference proteome</keyword>
<protein>
    <submittedName>
        <fullName evidence="1">Uncharacterized protein</fullName>
    </submittedName>
</protein>
<dbReference type="Proteomes" id="UP000294530">
    <property type="component" value="Unassembled WGS sequence"/>
</dbReference>